<gene>
    <name evidence="8" type="ORF">SAMN04488529_102477</name>
</gene>
<evidence type="ECO:0000259" key="7">
    <source>
        <dbReference type="Pfam" id="PF10035"/>
    </source>
</evidence>
<dbReference type="CDD" id="cd16380">
    <property type="entry name" value="YitT_C"/>
    <property type="match status" value="1"/>
</dbReference>
<proteinExistence type="predicted"/>
<feature type="transmembrane region" description="Helical" evidence="6">
    <location>
        <begin position="105"/>
        <end position="129"/>
    </location>
</feature>
<dbReference type="STRING" id="94869.SAMN04488529_102477"/>
<evidence type="ECO:0000256" key="4">
    <source>
        <dbReference type="ARBA" id="ARBA00022989"/>
    </source>
</evidence>
<dbReference type="Pfam" id="PF10035">
    <property type="entry name" value="DUF2179"/>
    <property type="match status" value="1"/>
</dbReference>
<dbReference type="InterPro" id="IPR019264">
    <property type="entry name" value="DUF2179"/>
</dbReference>
<reference evidence="8 9" key="1">
    <citation type="submission" date="2016-10" db="EMBL/GenBank/DDBJ databases">
        <authorList>
            <person name="de Groot N.N."/>
        </authorList>
    </citation>
    <scope>NUCLEOTIDE SEQUENCE [LARGE SCALE GENOMIC DNA]</scope>
    <source>
        <strain evidence="8 9">DSM 12272</strain>
    </source>
</reference>
<dbReference type="PANTHER" id="PTHR33545">
    <property type="entry name" value="UPF0750 MEMBRANE PROTEIN YITT-RELATED"/>
    <property type="match status" value="1"/>
</dbReference>
<protein>
    <submittedName>
        <fullName evidence="8">Uncharacterized membrane-anchored protein YitT, contains DUF161 and DUF2179 domains</fullName>
    </submittedName>
</protein>
<feature type="transmembrane region" description="Helical" evidence="6">
    <location>
        <begin position="150"/>
        <end position="170"/>
    </location>
</feature>
<dbReference type="OrthoDB" id="9779786at2"/>
<accession>A0A1H0QSC8</accession>
<dbReference type="PIRSF" id="PIRSF006483">
    <property type="entry name" value="Membrane_protein_YitT"/>
    <property type="match status" value="1"/>
</dbReference>
<evidence type="ECO:0000313" key="8">
    <source>
        <dbReference type="EMBL" id="SDP19588.1"/>
    </source>
</evidence>
<evidence type="ECO:0000256" key="6">
    <source>
        <dbReference type="SAM" id="Phobius"/>
    </source>
</evidence>
<evidence type="ECO:0000313" key="9">
    <source>
        <dbReference type="Proteomes" id="UP000198597"/>
    </source>
</evidence>
<keyword evidence="3 6" id="KW-0812">Transmembrane</keyword>
<feature type="transmembrane region" description="Helical" evidence="6">
    <location>
        <begin position="176"/>
        <end position="198"/>
    </location>
</feature>
<keyword evidence="2" id="KW-1003">Cell membrane</keyword>
<comment type="subcellular location">
    <subcellularLocation>
        <location evidence="1">Cell membrane</location>
        <topology evidence="1">Multi-pass membrane protein</topology>
    </subcellularLocation>
</comment>
<dbReference type="Gene3D" id="3.30.70.120">
    <property type="match status" value="1"/>
</dbReference>
<organism evidence="8 9">
    <name type="scientific">Clostridium gasigenes</name>
    <dbReference type="NCBI Taxonomy" id="94869"/>
    <lineage>
        <taxon>Bacteria</taxon>
        <taxon>Bacillati</taxon>
        <taxon>Bacillota</taxon>
        <taxon>Clostridia</taxon>
        <taxon>Eubacteriales</taxon>
        <taxon>Clostridiaceae</taxon>
        <taxon>Clostridium</taxon>
    </lineage>
</organism>
<keyword evidence="4 6" id="KW-1133">Transmembrane helix</keyword>
<evidence type="ECO:0000256" key="5">
    <source>
        <dbReference type="ARBA" id="ARBA00023136"/>
    </source>
</evidence>
<dbReference type="AlphaFoldDB" id="A0A1H0QSC8"/>
<keyword evidence="5 6" id="KW-0472">Membrane</keyword>
<evidence type="ECO:0000256" key="3">
    <source>
        <dbReference type="ARBA" id="ARBA00022692"/>
    </source>
</evidence>
<dbReference type="GO" id="GO:0005886">
    <property type="term" value="C:plasma membrane"/>
    <property type="evidence" value="ECO:0007669"/>
    <property type="project" value="UniProtKB-SubCell"/>
</dbReference>
<dbReference type="InterPro" id="IPR003740">
    <property type="entry name" value="YitT"/>
</dbReference>
<dbReference type="Pfam" id="PF02588">
    <property type="entry name" value="YitT_membrane"/>
    <property type="match status" value="1"/>
</dbReference>
<dbReference type="Proteomes" id="UP000198597">
    <property type="component" value="Unassembled WGS sequence"/>
</dbReference>
<dbReference type="RefSeq" id="WP_089967496.1">
    <property type="nucleotide sequence ID" value="NZ_FNJM01000002.1"/>
</dbReference>
<feature type="transmembrane region" description="Helical" evidence="6">
    <location>
        <begin position="9"/>
        <end position="28"/>
    </location>
</feature>
<dbReference type="PANTHER" id="PTHR33545:SF9">
    <property type="entry name" value="UPF0750 MEMBRANE PROTEIN YITE"/>
    <property type="match status" value="1"/>
</dbReference>
<feature type="domain" description="DUF2179" evidence="7">
    <location>
        <begin position="221"/>
        <end position="275"/>
    </location>
</feature>
<evidence type="ECO:0000256" key="2">
    <source>
        <dbReference type="ARBA" id="ARBA00022475"/>
    </source>
</evidence>
<keyword evidence="9" id="KW-1185">Reference proteome</keyword>
<dbReference type="InterPro" id="IPR015867">
    <property type="entry name" value="N-reg_PII/ATP_PRibTrfase_C"/>
</dbReference>
<dbReference type="EMBL" id="FNJM01000002">
    <property type="protein sequence ID" value="SDP19588.1"/>
    <property type="molecule type" value="Genomic_DNA"/>
</dbReference>
<evidence type="ECO:0000256" key="1">
    <source>
        <dbReference type="ARBA" id="ARBA00004651"/>
    </source>
</evidence>
<feature type="transmembrane region" description="Helical" evidence="6">
    <location>
        <begin position="80"/>
        <end position="99"/>
    </location>
</feature>
<sequence length="284" mass="30751">MIKKNFKEYSLITIGVILVAVAMEYFFIPNEIAAGGVTGLAIIINNYFPFISAGPLVFIINIILFGVAFFVIGGNFGSKTIYASFGLSICMWIIEKFLVPHAITADLLVATLSGTFISAIGMAMVFSLNASTGGTDIVAKILNKFLHLDIGKSLVFVDLVIIAFGIMAFGLDKGCYALLSVIITGIAIDNAIEGFNLCKKVTIISEKSEEISKYILQDLNRGCTFVKGIGGFTGKETTIIYAVLGRSEFIKLKRHIIEVDEKAFITVGEVHEVMGEGFKGIKED</sequence>
<feature type="transmembrane region" description="Helical" evidence="6">
    <location>
        <begin position="48"/>
        <end position="73"/>
    </location>
</feature>
<dbReference type="InterPro" id="IPR051461">
    <property type="entry name" value="UPF0750_membrane"/>
</dbReference>
<name>A0A1H0QSC8_9CLOT</name>